<dbReference type="SUPFAM" id="SSF50370">
    <property type="entry name" value="Ricin B-like lectins"/>
    <property type="match status" value="1"/>
</dbReference>
<evidence type="ECO:0000256" key="16">
    <source>
        <dbReference type="RuleBase" id="RU361242"/>
    </source>
</evidence>
<evidence type="ECO:0000256" key="9">
    <source>
        <dbReference type="ARBA" id="ARBA00022734"/>
    </source>
</evidence>
<evidence type="ECO:0000256" key="4">
    <source>
        <dbReference type="ARBA" id="ARBA00005680"/>
    </source>
</evidence>
<keyword evidence="9 16" id="KW-0430">Lectin</keyword>
<evidence type="ECO:0000256" key="11">
    <source>
        <dbReference type="ARBA" id="ARBA00022989"/>
    </source>
</evidence>
<name>A0A8K0K8B0_LADFU</name>
<keyword evidence="10" id="KW-0735">Signal-anchor</keyword>
<evidence type="ECO:0000256" key="5">
    <source>
        <dbReference type="ARBA" id="ARBA00022676"/>
    </source>
</evidence>
<reference evidence="18" key="1">
    <citation type="submission" date="2013-04" db="EMBL/GenBank/DDBJ databases">
        <authorList>
            <person name="Qu J."/>
            <person name="Murali S.C."/>
            <person name="Bandaranaike D."/>
            <person name="Bellair M."/>
            <person name="Blankenburg K."/>
            <person name="Chao H."/>
            <person name="Dinh H."/>
            <person name="Doddapaneni H."/>
            <person name="Downs B."/>
            <person name="Dugan-Rocha S."/>
            <person name="Elkadiri S."/>
            <person name="Gnanaolivu R.D."/>
            <person name="Hernandez B."/>
            <person name="Javaid M."/>
            <person name="Jayaseelan J.C."/>
            <person name="Lee S."/>
            <person name="Li M."/>
            <person name="Ming W."/>
            <person name="Munidasa M."/>
            <person name="Muniz J."/>
            <person name="Nguyen L."/>
            <person name="Ongeri F."/>
            <person name="Osuji N."/>
            <person name="Pu L.-L."/>
            <person name="Puazo M."/>
            <person name="Qu C."/>
            <person name="Quiroz J."/>
            <person name="Raj R."/>
            <person name="Weissenberger G."/>
            <person name="Xin Y."/>
            <person name="Zou X."/>
            <person name="Han Y."/>
            <person name="Richards S."/>
            <person name="Worley K."/>
            <person name="Muzny D."/>
            <person name="Gibbs R."/>
        </authorList>
    </citation>
    <scope>NUCLEOTIDE SEQUENCE</scope>
    <source>
        <strain evidence="18">Sampled in the wild</strain>
    </source>
</reference>
<dbReference type="InterPro" id="IPR001173">
    <property type="entry name" value="Glyco_trans_2-like"/>
</dbReference>
<evidence type="ECO:0000256" key="1">
    <source>
        <dbReference type="ARBA" id="ARBA00001936"/>
    </source>
</evidence>
<dbReference type="Gene3D" id="2.80.10.50">
    <property type="match status" value="1"/>
</dbReference>
<dbReference type="Gene3D" id="3.90.550.10">
    <property type="entry name" value="Spore Coat Polysaccharide Biosynthesis Protein SpsA, Chain A"/>
    <property type="match status" value="1"/>
</dbReference>
<dbReference type="OrthoDB" id="416652at2759"/>
<evidence type="ECO:0000256" key="10">
    <source>
        <dbReference type="ARBA" id="ARBA00022968"/>
    </source>
</evidence>
<keyword evidence="11 16" id="KW-1133">Transmembrane helix</keyword>
<keyword evidence="5 16" id="KW-0328">Glycosyltransferase</keyword>
<keyword evidence="6 16" id="KW-0808">Transferase</keyword>
<dbReference type="InterPro" id="IPR029044">
    <property type="entry name" value="Nucleotide-diphossugar_trans"/>
</dbReference>
<dbReference type="InterPro" id="IPR045885">
    <property type="entry name" value="GalNAc-T"/>
</dbReference>
<comment type="pathway">
    <text evidence="3 16">Protein modification; protein glycosylation.</text>
</comment>
<dbReference type="GO" id="GO:0000139">
    <property type="term" value="C:Golgi membrane"/>
    <property type="evidence" value="ECO:0007669"/>
    <property type="project" value="UniProtKB-SubCell"/>
</dbReference>
<comment type="caution">
    <text evidence="18">The sequence shown here is derived from an EMBL/GenBank/DDBJ whole genome shotgun (WGS) entry which is preliminary data.</text>
</comment>
<keyword evidence="13 16" id="KW-0472">Membrane</keyword>
<dbReference type="SMART" id="SM00458">
    <property type="entry name" value="RICIN"/>
    <property type="match status" value="1"/>
</dbReference>
<keyword evidence="8" id="KW-0479">Metal-binding</keyword>
<dbReference type="PANTHER" id="PTHR11675:SF43">
    <property type="entry name" value="POLYPEPTIDE N-ACETYLGALACTOSAMINYLTRANSFERASE 1"/>
    <property type="match status" value="1"/>
</dbReference>
<dbReference type="InterPro" id="IPR035992">
    <property type="entry name" value="Ricin_B-like_lectins"/>
</dbReference>
<evidence type="ECO:0000256" key="13">
    <source>
        <dbReference type="ARBA" id="ARBA00023136"/>
    </source>
</evidence>
<dbReference type="AlphaFoldDB" id="A0A8K0K8B0"/>
<dbReference type="PROSITE" id="PS50231">
    <property type="entry name" value="RICIN_B_LECTIN"/>
    <property type="match status" value="1"/>
</dbReference>
<evidence type="ECO:0000256" key="7">
    <source>
        <dbReference type="ARBA" id="ARBA00022692"/>
    </source>
</evidence>
<dbReference type="EC" id="2.4.1.-" evidence="16"/>
<dbReference type="GO" id="GO:0046872">
    <property type="term" value="F:metal ion binding"/>
    <property type="evidence" value="ECO:0007669"/>
    <property type="project" value="UniProtKB-KW"/>
</dbReference>
<evidence type="ECO:0000256" key="6">
    <source>
        <dbReference type="ARBA" id="ARBA00022679"/>
    </source>
</evidence>
<feature type="domain" description="Ricin B lectin" evidence="17">
    <location>
        <begin position="477"/>
        <end position="603"/>
    </location>
</feature>
<dbReference type="SUPFAM" id="SSF53448">
    <property type="entry name" value="Nucleotide-diphospho-sugar transferases"/>
    <property type="match status" value="1"/>
</dbReference>
<dbReference type="Proteomes" id="UP000792457">
    <property type="component" value="Unassembled WGS sequence"/>
</dbReference>
<dbReference type="GO" id="GO:0030246">
    <property type="term" value="F:carbohydrate binding"/>
    <property type="evidence" value="ECO:0007669"/>
    <property type="project" value="UniProtKB-KW"/>
</dbReference>
<keyword evidence="7 16" id="KW-0812">Transmembrane</keyword>
<comment type="similarity">
    <text evidence="4 16">Belongs to the glycosyltransferase 2 family. GalNAc-T subfamily.</text>
</comment>
<sequence>MLVRFFHRRRRLFLVKLIVVLISVMGLLLWTKRSREMQNSYTGKINPIPSENNWKLTGNLRFLEGSNNTSNYDLVPERLRAISPLDVPVRSKDIILTDSDFESIIAEDEKKIVPGLGEIGSPVHLYGEEAKLAEKMIKTEAFNVIVSDKISLTRSVPDSRDPLCKDVLYDKNLPSATVIIIFTNEAWSSLIRTVKSVILRSKEHLLKEIILVDDFSDREELGGKLDYYIKTRLPSKVHLIRLPERSGLIRARLAGASAATGDVLIFLDSHCERLKESRKSVLVPIIDVIDDQTLEYFHSNGKFFQVGGFTWSGHFTWVDIPKREIERRGNPIGPTRSPTMAGGLFAIDKNYFWEIGSYDSQMDVWGGENLEMSFRVWQCGGLLETIPCSRVGHIFRSFHPYSFPGNRDTHGINTARVAHVWMDDYKRLFFMHRPDLLTVDYGDITERKEFRSRMKCKDFKWYLQNIYPEKFILDENVKAFGRVRSGTLCLDNLQRNERNEYTLGVYHCHERLYSSQFFSLSNLGELRREEVCADVPSQSADQKKVKMMKCHGMRGNQEWELLKNGHLLHKATGNCLDSMGIQSGDEVFVTQCRGIPSQVWVFDNYEPNSYDSDIKTAYKPRA</sequence>
<evidence type="ECO:0000256" key="14">
    <source>
        <dbReference type="ARBA" id="ARBA00023157"/>
    </source>
</evidence>
<comment type="cofactor">
    <cofactor evidence="1 16">
        <name>Mn(2+)</name>
        <dbReference type="ChEBI" id="CHEBI:29035"/>
    </cofactor>
</comment>
<organism evidence="18 19">
    <name type="scientific">Ladona fulva</name>
    <name type="common">Scarce chaser dragonfly</name>
    <name type="synonym">Libellula fulva</name>
    <dbReference type="NCBI Taxonomy" id="123851"/>
    <lineage>
        <taxon>Eukaryota</taxon>
        <taxon>Metazoa</taxon>
        <taxon>Ecdysozoa</taxon>
        <taxon>Arthropoda</taxon>
        <taxon>Hexapoda</taxon>
        <taxon>Insecta</taxon>
        <taxon>Pterygota</taxon>
        <taxon>Palaeoptera</taxon>
        <taxon>Odonata</taxon>
        <taxon>Epiprocta</taxon>
        <taxon>Anisoptera</taxon>
        <taxon>Libelluloidea</taxon>
        <taxon>Libellulidae</taxon>
        <taxon>Ladona</taxon>
    </lineage>
</organism>
<evidence type="ECO:0000256" key="2">
    <source>
        <dbReference type="ARBA" id="ARBA00004323"/>
    </source>
</evidence>
<keyword evidence="19" id="KW-1185">Reference proteome</keyword>
<gene>
    <name evidence="18" type="ORF">J437_LFUL004932</name>
</gene>
<keyword evidence="12 16" id="KW-0333">Golgi apparatus</keyword>
<dbReference type="Pfam" id="PF00535">
    <property type="entry name" value="Glycos_transf_2"/>
    <property type="match status" value="1"/>
</dbReference>
<evidence type="ECO:0000256" key="12">
    <source>
        <dbReference type="ARBA" id="ARBA00023034"/>
    </source>
</evidence>
<proteinExistence type="inferred from homology"/>
<dbReference type="UniPathway" id="UPA00378"/>
<comment type="subcellular location">
    <subcellularLocation>
        <location evidence="2 16">Golgi apparatus membrane</location>
        <topology evidence="2 16">Single-pass type II membrane protein</topology>
    </subcellularLocation>
</comment>
<evidence type="ECO:0000259" key="17">
    <source>
        <dbReference type="SMART" id="SM00458"/>
    </source>
</evidence>
<keyword evidence="14 16" id="KW-1015">Disulfide bond</keyword>
<evidence type="ECO:0000313" key="18">
    <source>
        <dbReference type="EMBL" id="KAG8229526.1"/>
    </source>
</evidence>
<dbReference type="GO" id="GO:0004653">
    <property type="term" value="F:polypeptide N-acetylgalactosaminyltransferase activity"/>
    <property type="evidence" value="ECO:0007669"/>
    <property type="project" value="UniProtKB-ARBA"/>
</dbReference>
<feature type="transmembrane region" description="Helical" evidence="16">
    <location>
        <begin position="12"/>
        <end position="30"/>
    </location>
</feature>
<keyword evidence="15 16" id="KW-0464">Manganese</keyword>
<evidence type="ECO:0000256" key="15">
    <source>
        <dbReference type="ARBA" id="ARBA00023211"/>
    </source>
</evidence>
<dbReference type="InterPro" id="IPR000772">
    <property type="entry name" value="Ricin_B_lectin"/>
</dbReference>
<reference evidence="18" key="2">
    <citation type="submission" date="2017-10" db="EMBL/GenBank/DDBJ databases">
        <title>Ladona fulva Genome sequencing and assembly.</title>
        <authorList>
            <person name="Murali S."/>
            <person name="Richards S."/>
            <person name="Bandaranaike D."/>
            <person name="Bellair M."/>
            <person name="Blankenburg K."/>
            <person name="Chao H."/>
            <person name="Dinh H."/>
            <person name="Doddapaneni H."/>
            <person name="Dugan-Rocha S."/>
            <person name="Elkadiri S."/>
            <person name="Gnanaolivu R."/>
            <person name="Hernandez B."/>
            <person name="Skinner E."/>
            <person name="Javaid M."/>
            <person name="Lee S."/>
            <person name="Li M."/>
            <person name="Ming W."/>
            <person name="Munidasa M."/>
            <person name="Muniz J."/>
            <person name="Nguyen L."/>
            <person name="Hughes D."/>
            <person name="Osuji N."/>
            <person name="Pu L.-L."/>
            <person name="Puazo M."/>
            <person name="Qu C."/>
            <person name="Quiroz J."/>
            <person name="Raj R."/>
            <person name="Weissenberger G."/>
            <person name="Xin Y."/>
            <person name="Zou X."/>
            <person name="Han Y."/>
            <person name="Worley K."/>
            <person name="Muzny D."/>
            <person name="Gibbs R."/>
        </authorList>
    </citation>
    <scope>NUCLEOTIDE SEQUENCE</scope>
    <source>
        <strain evidence="18">Sampled in the wild</strain>
    </source>
</reference>
<evidence type="ECO:0000313" key="19">
    <source>
        <dbReference type="Proteomes" id="UP000792457"/>
    </source>
</evidence>
<dbReference type="GO" id="GO:0006493">
    <property type="term" value="P:protein O-linked glycosylation"/>
    <property type="evidence" value="ECO:0007669"/>
    <property type="project" value="TreeGrafter"/>
</dbReference>
<evidence type="ECO:0000256" key="8">
    <source>
        <dbReference type="ARBA" id="ARBA00022723"/>
    </source>
</evidence>
<dbReference type="PANTHER" id="PTHR11675">
    <property type="entry name" value="N-ACETYLGALACTOSAMINYLTRANSFERASE"/>
    <property type="match status" value="1"/>
</dbReference>
<dbReference type="CDD" id="cd23459">
    <property type="entry name" value="beta-trefoil_Ricin_Pgant1-like"/>
    <property type="match status" value="1"/>
</dbReference>
<dbReference type="FunFam" id="3.90.550.10:FF:000021">
    <property type="entry name" value="Polypeptide N-acetylgalactosaminyltransferase"/>
    <property type="match status" value="1"/>
</dbReference>
<evidence type="ECO:0000256" key="3">
    <source>
        <dbReference type="ARBA" id="ARBA00004922"/>
    </source>
</evidence>
<accession>A0A8K0K8B0</accession>
<dbReference type="Pfam" id="PF00652">
    <property type="entry name" value="Ricin_B_lectin"/>
    <property type="match status" value="1"/>
</dbReference>
<protein>
    <recommendedName>
        <fullName evidence="16">Polypeptide N-acetylgalactosaminyltransferase</fullName>
        <ecNumber evidence="16">2.4.1.-</ecNumber>
    </recommendedName>
    <alternativeName>
        <fullName evidence="16">Protein-UDP acetylgalactosaminyltransferase</fullName>
    </alternativeName>
</protein>
<dbReference type="CDD" id="cd02510">
    <property type="entry name" value="pp-GalNAc-T"/>
    <property type="match status" value="1"/>
</dbReference>
<dbReference type="EMBL" id="KZ308433">
    <property type="protein sequence ID" value="KAG8229526.1"/>
    <property type="molecule type" value="Genomic_DNA"/>
</dbReference>